<name>A0A8J5WFK2_ZIZPA</name>
<accession>A0A8J5WFK2</accession>
<sequence>MRVDVDKIREAKSFDVFQAQHEDRTKKYRTYISPPRNARKCRCCSAGPAALPSPPLFAVLLTFAATNHLIAHWTPAGAPSSSNPRRERLGPSWFLVRPREFSGEYKRSSSLEKTVEQKIEYEVIVPPMTKVTVSLIASKGSCDVSFSYKQEDIMYDGRVVIYDMDDGMYTGTNCYDFEFERKRIFE</sequence>
<organism evidence="1 2">
    <name type="scientific">Zizania palustris</name>
    <name type="common">Northern wild rice</name>
    <dbReference type="NCBI Taxonomy" id="103762"/>
    <lineage>
        <taxon>Eukaryota</taxon>
        <taxon>Viridiplantae</taxon>
        <taxon>Streptophyta</taxon>
        <taxon>Embryophyta</taxon>
        <taxon>Tracheophyta</taxon>
        <taxon>Spermatophyta</taxon>
        <taxon>Magnoliopsida</taxon>
        <taxon>Liliopsida</taxon>
        <taxon>Poales</taxon>
        <taxon>Poaceae</taxon>
        <taxon>BOP clade</taxon>
        <taxon>Oryzoideae</taxon>
        <taxon>Oryzeae</taxon>
        <taxon>Zizaniinae</taxon>
        <taxon>Zizania</taxon>
    </lineage>
</organism>
<proteinExistence type="predicted"/>
<dbReference type="CDD" id="cd20216">
    <property type="entry name" value="PFM_HFR-2-like"/>
    <property type="match status" value="1"/>
</dbReference>
<evidence type="ECO:0000313" key="2">
    <source>
        <dbReference type="Proteomes" id="UP000729402"/>
    </source>
</evidence>
<gene>
    <name evidence="1" type="ORF">GUJ93_ZPchr0011g27790</name>
</gene>
<reference evidence="1" key="2">
    <citation type="submission" date="2021-02" db="EMBL/GenBank/DDBJ databases">
        <authorList>
            <person name="Kimball J.A."/>
            <person name="Haas M.W."/>
            <person name="Macchietto M."/>
            <person name="Kono T."/>
            <person name="Duquette J."/>
            <person name="Shao M."/>
        </authorList>
    </citation>
    <scope>NUCLEOTIDE SEQUENCE</scope>
    <source>
        <tissue evidence="1">Fresh leaf tissue</tissue>
    </source>
</reference>
<dbReference type="EMBL" id="JAAALK010000081">
    <property type="protein sequence ID" value="KAG8090120.1"/>
    <property type="molecule type" value="Genomic_DNA"/>
</dbReference>
<dbReference type="AlphaFoldDB" id="A0A8J5WFK2"/>
<protein>
    <submittedName>
        <fullName evidence="1">Uncharacterized protein</fullName>
    </submittedName>
</protein>
<dbReference type="InterPro" id="IPR053237">
    <property type="entry name" value="Natterin_C"/>
</dbReference>
<comment type="caution">
    <text evidence="1">The sequence shown here is derived from an EMBL/GenBank/DDBJ whole genome shotgun (WGS) entry which is preliminary data.</text>
</comment>
<keyword evidence="2" id="KW-1185">Reference proteome</keyword>
<dbReference type="Proteomes" id="UP000729402">
    <property type="component" value="Unassembled WGS sequence"/>
</dbReference>
<evidence type="ECO:0000313" key="1">
    <source>
        <dbReference type="EMBL" id="KAG8090120.1"/>
    </source>
</evidence>
<dbReference type="PANTHER" id="PTHR39244:SF5">
    <property type="entry name" value="NATTERIN-3-LIKE"/>
    <property type="match status" value="1"/>
</dbReference>
<reference evidence="1" key="1">
    <citation type="journal article" date="2021" name="bioRxiv">
        <title>Whole Genome Assembly and Annotation of Northern Wild Rice, Zizania palustris L., Supports a Whole Genome Duplication in the Zizania Genus.</title>
        <authorList>
            <person name="Haas M."/>
            <person name="Kono T."/>
            <person name="Macchietto M."/>
            <person name="Millas R."/>
            <person name="McGilp L."/>
            <person name="Shao M."/>
            <person name="Duquette J."/>
            <person name="Hirsch C.N."/>
            <person name="Kimball J."/>
        </authorList>
    </citation>
    <scope>NUCLEOTIDE SEQUENCE</scope>
    <source>
        <tissue evidence="1">Fresh leaf tissue</tissue>
    </source>
</reference>
<dbReference type="PANTHER" id="PTHR39244">
    <property type="entry name" value="NATTERIN-4"/>
    <property type="match status" value="1"/>
</dbReference>
<dbReference type="OrthoDB" id="1925699at2759"/>